<feature type="binding site" evidence="2">
    <location>
        <position position="133"/>
    </location>
    <ligand>
        <name>substrate</name>
    </ligand>
</feature>
<evidence type="ECO:0000313" key="6">
    <source>
        <dbReference type="Proteomes" id="UP000506160"/>
    </source>
</evidence>
<comment type="caution">
    <text evidence="5">The sequence shown here is derived from an EMBL/GenBank/DDBJ whole genome shotgun (WGS) entry which is preliminary data.</text>
</comment>
<dbReference type="PANTHER" id="PTHR21340:SF0">
    <property type="entry name" value="BIS(5'-NUCLEOSYL)-TETRAPHOSPHATASE [ASYMMETRICAL]"/>
    <property type="match status" value="1"/>
</dbReference>
<dbReference type="Pfam" id="PF00293">
    <property type="entry name" value="NUDIX"/>
    <property type="match status" value="1"/>
</dbReference>
<protein>
    <submittedName>
        <fullName evidence="5">Dihydroneopterin triphosphate diphosphatase</fullName>
        <ecNumber evidence="5">3.6.1.67</ecNumber>
    </submittedName>
</protein>
<accession>A0AB94IBK2</accession>
<dbReference type="NCBIfam" id="NF006961">
    <property type="entry name" value="PRK09438.1"/>
    <property type="match status" value="1"/>
</dbReference>
<dbReference type="GO" id="GO:0008828">
    <property type="term" value="F:dATP diphosphatase activity"/>
    <property type="evidence" value="ECO:0007669"/>
    <property type="project" value="InterPro"/>
</dbReference>
<evidence type="ECO:0000256" key="2">
    <source>
        <dbReference type="PIRSR" id="PIRSR603564-1"/>
    </source>
</evidence>
<name>A0AB94IBK2_9GAMM</name>
<feature type="domain" description="Nudix hydrolase" evidence="4">
    <location>
        <begin position="5"/>
        <end position="144"/>
    </location>
</feature>
<feature type="binding site" evidence="2">
    <location>
        <begin position="79"/>
        <end position="82"/>
    </location>
    <ligand>
        <name>substrate</name>
    </ligand>
</feature>
<dbReference type="EMBL" id="AWGA01000065">
    <property type="protein sequence ID" value="TEA26784.1"/>
    <property type="molecule type" value="Genomic_DNA"/>
</dbReference>
<dbReference type="GO" id="GO:0046872">
    <property type="term" value="F:metal ion binding"/>
    <property type="evidence" value="ECO:0007669"/>
    <property type="project" value="UniProtKB-KW"/>
</dbReference>
<keyword evidence="6" id="KW-1185">Reference proteome</keyword>
<evidence type="ECO:0000259" key="4">
    <source>
        <dbReference type="PROSITE" id="PS51462"/>
    </source>
</evidence>
<dbReference type="InterPro" id="IPR051325">
    <property type="entry name" value="Nudix_hydrolase_domain"/>
</dbReference>
<feature type="binding site" evidence="2">
    <location>
        <position position="38"/>
    </location>
    <ligand>
        <name>substrate</name>
    </ligand>
</feature>
<proteinExistence type="predicted"/>
<dbReference type="GO" id="GO:0046656">
    <property type="term" value="P:folic acid biosynthetic process"/>
    <property type="evidence" value="ECO:0007669"/>
    <property type="project" value="InterPro"/>
</dbReference>
<dbReference type="InterPro" id="IPR015797">
    <property type="entry name" value="NUDIX_hydrolase-like_dom_sf"/>
</dbReference>
<feature type="binding site" evidence="3">
    <location>
        <position position="58"/>
    </location>
    <ligand>
        <name>Mg(2+)</name>
        <dbReference type="ChEBI" id="CHEBI:18420"/>
    </ligand>
</feature>
<dbReference type="GO" id="GO:0019177">
    <property type="term" value="F:dihydroneopterin triphosphate pyrophosphohydrolase activity"/>
    <property type="evidence" value="ECO:0007669"/>
    <property type="project" value="UniProtKB-EC"/>
</dbReference>
<dbReference type="PANTHER" id="PTHR21340">
    <property type="entry name" value="DIADENOSINE 5,5-P1,P4-TETRAPHOSPHATE PYROPHOSPHOHYDROLASE MUTT"/>
    <property type="match status" value="1"/>
</dbReference>
<feature type="binding site" evidence="2">
    <location>
        <position position="5"/>
    </location>
    <ligand>
        <name>substrate</name>
    </ligand>
</feature>
<dbReference type="PRINTS" id="PR01404">
    <property type="entry name" value="NPPPHYDRLASE"/>
</dbReference>
<gene>
    <name evidence="5" type="primary">nudB</name>
    <name evidence="5" type="ORF">O970_06905</name>
</gene>
<feature type="binding site" evidence="3">
    <location>
        <position position="54"/>
    </location>
    <ligand>
        <name>Mg(2+)</name>
        <dbReference type="ChEBI" id="CHEBI:18420"/>
    </ligand>
</feature>
<feature type="binding site" evidence="3">
    <location>
        <position position="115"/>
    </location>
    <ligand>
        <name>Mg(2+)</name>
        <dbReference type="ChEBI" id="CHEBI:18420"/>
    </ligand>
</feature>
<dbReference type="Proteomes" id="UP000506160">
    <property type="component" value="Unassembled WGS sequence"/>
</dbReference>
<organism evidence="5 6">
    <name type="scientific">Candidatus Schmidhempelia bombi str. Bimp</name>
    <dbReference type="NCBI Taxonomy" id="1387197"/>
    <lineage>
        <taxon>Bacteria</taxon>
        <taxon>Pseudomonadati</taxon>
        <taxon>Pseudomonadota</taxon>
        <taxon>Gammaproteobacteria</taxon>
        <taxon>Orbales</taxon>
        <taxon>Orbaceae</taxon>
        <taxon>Candidatus Schmidhempelia</taxon>
    </lineage>
</organism>
<comment type="cofactor">
    <cofactor evidence="3">
        <name>Mg(2+)</name>
        <dbReference type="ChEBI" id="CHEBI:18420"/>
    </cofactor>
    <text evidence="3">Binds 1 Mg(2+) ion per subunit.</text>
</comment>
<dbReference type="GO" id="GO:0004081">
    <property type="term" value="F:bis(5'-nucleosyl)-tetraphosphatase (asymmetrical) activity"/>
    <property type="evidence" value="ECO:0007669"/>
    <property type="project" value="TreeGrafter"/>
</dbReference>
<dbReference type="CDD" id="cd04664">
    <property type="entry name" value="NUDIX_DHNTPase_like"/>
    <property type="match status" value="1"/>
</dbReference>
<feature type="binding site" evidence="2">
    <location>
        <position position="27"/>
    </location>
    <ligand>
        <name>substrate</name>
    </ligand>
</feature>
<keyword evidence="3" id="KW-0460">Magnesium</keyword>
<dbReference type="PROSITE" id="PS51462">
    <property type="entry name" value="NUDIX"/>
    <property type="match status" value="1"/>
</dbReference>
<keyword evidence="3" id="KW-0479">Metal-binding</keyword>
<dbReference type="SUPFAM" id="SSF55811">
    <property type="entry name" value="Nudix"/>
    <property type="match status" value="1"/>
</dbReference>
<evidence type="ECO:0000256" key="1">
    <source>
        <dbReference type="ARBA" id="ARBA00022801"/>
    </source>
</evidence>
<dbReference type="InterPro" id="IPR000086">
    <property type="entry name" value="NUDIX_hydrolase_dom"/>
</dbReference>
<dbReference type="GO" id="GO:0006754">
    <property type="term" value="P:ATP biosynthetic process"/>
    <property type="evidence" value="ECO:0007669"/>
    <property type="project" value="TreeGrafter"/>
</dbReference>
<dbReference type="GO" id="GO:0006167">
    <property type="term" value="P:AMP biosynthetic process"/>
    <property type="evidence" value="ECO:0007669"/>
    <property type="project" value="TreeGrafter"/>
</dbReference>
<dbReference type="EC" id="3.6.1.67" evidence="5"/>
<sequence length="145" mass="17075">MLNYKKPESVLVVIYVATAKKVLMLRRNDDPTFWQSVTGSLEDNETPRMTAIREVKEETSINIVMDNLPLIDTHYSIVFDIFPQFLHRYAPGVTKNKEHWFYLPLPHIYPIKLTEHSQYQWLDYQQAAALTKSINNRDAILRLPR</sequence>
<dbReference type="Gene3D" id="3.90.79.10">
    <property type="entry name" value="Nucleoside Triphosphate Pyrophosphohydrolase"/>
    <property type="match status" value="1"/>
</dbReference>
<dbReference type="RefSeq" id="WP_024496390.1">
    <property type="nucleotide sequence ID" value="NZ_AWGA01000065.1"/>
</dbReference>
<keyword evidence="1 5" id="KW-0378">Hydrolase</keyword>
<evidence type="ECO:0000256" key="3">
    <source>
        <dbReference type="PIRSR" id="PIRSR603564-2"/>
    </source>
</evidence>
<dbReference type="InterPro" id="IPR003564">
    <property type="entry name" value="DHNTPase"/>
</dbReference>
<reference evidence="5 6" key="1">
    <citation type="journal article" date="2014" name="Appl. Environ. Microbiol.">
        <title>Genomic features of a bumble bee symbiont reflect its host environment.</title>
        <authorList>
            <person name="Martinson V.G."/>
            <person name="Magoc T."/>
            <person name="Koch H."/>
            <person name="Salzberg S.L."/>
            <person name="Moran N.A."/>
        </authorList>
    </citation>
    <scope>NUCLEOTIDE SEQUENCE [LARGE SCALE GENOMIC DNA]</scope>
    <source>
        <strain evidence="5 6">Bimp</strain>
    </source>
</reference>
<dbReference type="AlphaFoldDB" id="A0AB94IBK2"/>
<evidence type="ECO:0000313" key="5">
    <source>
        <dbReference type="EMBL" id="TEA26784.1"/>
    </source>
</evidence>